<evidence type="ECO:0000259" key="1">
    <source>
        <dbReference type="Pfam" id="PF13473"/>
    </source>
</evidence>
<dbReference type="Pfam" id="PF13473">
    <property type="entry name" value="Cupredoxin_1"/>
    <property type="match status" value="1"/>
</dbReference>
<sequence>SDSAGDVDFDAAEAEASVDNINDDKSLIAPETMSVTANGYSPIDVEISVGQTVTFTNNDTTKHTVTSEDLTWGSGTLNPGDSFTRRFDEAGTFGFFDSYDSSNTGAVYVE</sequence>
<evidence type="ECO:0000313" key="2">
    <source>
        <dbReference type="EMBL" id="KKW30079.1"/>
    </source>
</evidence>
<dbReference type="Gene3D" id="2.60.40.420">
    <property type="entry name" value="Cupredoxins - blue copper proteins"/>
    <property type="match status" value="1"/>
</dbReference>
<accession>A0A0G2ACD4</accession>
<dbReference type="EMBL" id="LCRD01000023">
    <property type="protein sequence ID" value="KKW30079.1"/>
    <property type="molecule type" value="Genomic_DNA"/>
</dbReference>
<dbReference type="Proteomes" id="UP000034846">
    <property type="component" value="Unassembled WGS sequence"/>
</dbReference>
<reference evidence="2 3" key="1">
    <citation type="journal article" date="2015" name="Nature">
        <title>rRNA introns, odd ribosomes, and small enigmatic genomes across a large radiation of phyla.</title>
        <authorList>
            <person name="Brown C.T."/>
            <person name="Hug L.A."/>
            <person name="Thomas B.C."/>
            <person name="Sharon I."/>
            <person name="Castelle C.J."/>
            <person name="Singh A."/>
            <person name="Wilkins M.J."/>
            <person name="Williams K.H."/>
            <person name="Banfield J.F."/>
        </authorList>
    </citation>
    <scope>NUCLEOTIDE SEQUENCE [LARGE SCALE GENOMIC DNA]</scope>
</reference>
<dbReference type="PANTHER" id="PTHR36507:SF1">
    <property type="entry name" value="BLL1555 PROTEIN"/>
    <property type="match status" value="1"/>
</dbReference>
<dbReference type="InterPro" id="IPR052721">
    <property type="entry name" value="ET_Amicyanin"/>
</dbReference>
<dbReference type="InterPro" id="IPR008972">
    <property type="entry name" value="Cupredoxin"/>
</dbReference>
<dbReference type="InterPro" id="IPR028096">
    <property type="entry name" value="EfeO_Cupredoxin"/>
</dbReference>
<comment type="caution">
    <text evidence="2">The sequence shown here is derived from an EMBL/GenBank/DDBJ whole genome shotgun (WGS) entry which is preliminary data.</text>
</comment>
<feature type="domain" description="EfeO-type cupredoxin-like" evidence="1">
    <location>
        <begin position="32"/>
        <end position="107"/>
    </location>
</feature>
<dbReference type="PANTHER" id="PTHR36507">
    <property type="entry name" value="BLL1555 PROTEIN"/>
    <property type="match status" value="1"/>
</dbReference>
<feature type="non-terminal residue" evidence="2">
    <location>
        <position position="1"/>
    </location>
</feature>
<organism evidence="2 3">
    <name type="scientific">Candidatus Uhrbacteria bacterium GW2011_GWD2_52_7</name>
    <dbReference type="NCBI Taxonomy" id="1618989"/>
    <lineage>
        <taxon>Bacteria</taxon>
        <taxon>Candidatus Uhriibacteriota</taxon>
    </lineage>
</organism>
<protein>
    <submittedName>
        <fullName evidence="2">Blue (Type 1) copper domain protein</fullName>
    </submittedName>
</protein>
<dbReference type="SUPFAM" id="SSF49503">
    <property type="entry name" value="Cupredoxins"/>
    <property type="match status" value="1"/>
</dbReference>
<proteinExistence type="predicted"/>
<dbReference type="AlphaFoldDB" id="A0A0G2ACD4"/>
<gene>
    <name evidence="2" type="ORF">UY72_C0023G0001</name>
</gene>
<name>A0A0G2ACD4_9BACT</name>
<evidence type="ECO:0000313" key="3">
    <source>
        <dbReference type="Proteomes" id="UP000034846"/>
    </source>
</evidence>